<proteinExistence type="predicted"/>
<dbReference type="GO" id="GO:0005975">
    <property type="term" value="P:carbohydrate metabolic process"/>
    <property type="evidence" value="ECO:0007669"/>
    <property type="project" value="InterPro"/>
</dbReference>
<protein>
    <submittedName>
        <fullName evidence="2">Polysaccharide deacetylase</fullName>
    </submittedName>
</protein>
<dbReference type="PROSITE" id="PS51677">
    <property type="entry name" value="NODB"/>
    <property type="match status" value="1"/>
</dbReference>
<keyword evidence="3" id="KW-1185">Reference proteome</keyword>
<reference evidence="2" key="1">
    <citation type="submission" date="2022-06" db="EMBL/GenBank/DDBJ databases">
        <title>Diverse halophilic archaea isolated from saline environments.</title>
        <authorList>
            <person name="Cui H.-L."/>
        </authorList>
    </citation>
    <scope>NUCLEOTIDE SEQUENCE</scope>
    <source>
        <strain evidence="2">WLHS1</strain>
        <plasmid evidence="2">unnamed1</plasmid>
    </source>
</reference>
<gene>
    <name evidence="2" type="ORF">NGM29_19860</name>
</gene>
<dbReference type="RefSeq" id="WP_254160904.1">
    <property type="nucleotide sequence ID" value="NZ_CP100356.1"/>
</dbReference>
<organism evidence="2 3">
    <name type="scientific">Natronosalvus rutilus</name>
    <dbReference type="NCBI Taxonomy" id="2953753"/>
    <lineage>
        <taxon>Archaea</taxon>
        <taxon>Methanobacteriati</taxon>
        <taxon>Methanobacteriota</taxon>
        <taxon>Stenosarchaea group</taxon>
        <taxon>Halobacteria</taxon>
        <taxon>Halobacteriales</taxon>
        <taxon>Natrialbaceae</taxon>
        <taxon>Natronosalvus</taxon>
    </lineage>
</organism>
<dbReference type="Proteomes" id="UP001056855">
    <property type="component" value="Plasmid unnamed1"/>
</dbReference>
<dbReference type="KEGG" id="sawl:NGM29_19860"/>
<sequence>MTDLDAWPAGKRAAAVLTFDLDANELWRVKRENDSEWDKPPIRNRGEFGPKVGVPRILELLDRYDLRATFFVPGKVAENWPDTIQAIHDAGHEIGHHGYTHTNPATATASEEKKDVKRAMDVFDDLIGDTPVGYRSPAADLGDNTLEILADNGIVYESSFIDSDMPYVHDVDGTDLVEIPFEWSLDDWPYFGFQMYPPLPYQSGISTTSEVFDSWTREFEGQYKRGRCFMLTMHPQIIGRAGRIDALEELVQTMIQTGDTWITTGKDLAEYWLKAQV</sequence>
<dbReference type="PANTHER" id="PTHR47561">
    <property type="entry name" value="POLYSACCHARIDE DEACETYLASE FAMILY PROTEIN (AFU_ORTHOLOGUE AFUA_6G05030)"/>
    <property type="match status" value="1"/>
</dbReference>
<dbReference type="InterPro" id="IPR011330">
    <property type="entry name" value="Glyco_hydro/deAcase_b/a-brl"/>
</dbReference>
<accession>A0A9E7NC96</accession>
<dbReference type="SUPFAM" id="SSF88713">
    <property type="entry name" value="Glycoside hydrolase/deacetylase"/>
    <property type="match status" value="1"/>
</dbReference>
<dbReference type="InterPro" id="IPR037950">
    <property type="entry name" value="PgdA-like"/>
</dbReference>
<dbReference type="Gene3D" id="3.20.20.370">
    <property type="entry name" value="Glycoside hydrolase/deacetylase"/>
    <property type="match status" value="1"/>
</dbReference>
<dbReference type="AlphaFoldDB" id="A0A9E7NC96"/>
<evidence type="ECO:0000259" key="1">
    <source>
        <dbReference type="PROSITE" id="PS51677"/>
    </source>
</evidence>
<evidence type="ECO:0000313" key="2">
    <source>
        <dbReference type="EMBL" id="UTF55652.1"/>
    </source>
</evidence>
<dbReference type="EMBL" id="CP100356">
    <property type="protein sequence ID" value="UTF55652.1"/>
    <property type="molecule type" value="Genomic_DNA"/>
</dbReference>
<evidence type="ECO:0000313" key="3">
    <source>
        <dbReference type="Proteomes" id="UP001056855"/>
    </source>
</evidence>
<dbReference type="PANTHER" id="PTHR47561:SF1">
    <property type="entry name" value="POLYSACCHARIDE DEACETYLASE FAMILY PROTEIN (AFU_ORTHOLOGUE AFUA_6G05030)"/>
    <property type="match status" value="1"/>
</dbReference>
<dbReference type="GeneID" id="73292352"/>
<keyword evidence="2" id="KW-0614">Plasmid</keyword>
<dbReference type="GO" id="GO:0016810">
    <property type="term" value="F:hydrolase activity, acting on carbon-nitrogen (but not peptide) bonds"/>
    <property type="evidence" value="ECO:0007669"/>
    <property type="project" value="InterPro"/>
</dbReference>
<name>A0A9E7NC96_9EURY</name>
<feature type="domain" description="NodB homology" evidence="1">
    <location>
        <begin position="40"/>
        <end position="262"/>
    </location>
</feature>
<dbReference type="CDD" id="cd10938">
    <property type="entry name" value="CE4_HpPgdA_like"/>
    <property type="match status" value="1"/>
</dbReference>
<dbReference type="InterPro" id="IPR002509">
    <property type="entry name" value="NODB_dom"/>
</dbReference>
<dbReference type="Pfam" id="PF01522">
    <property type="entry name" value="Polysacc_deac_1"/>
    <property type="match status" value="1"/>
</dbReference>
<geneLocation type="plasmid" evidence="2 3">
    <name>unnamed1</name>
</geneLocation>